<feature type="domain" description="Peptidase M14" evidence="5">
    <location>
        <begin position="26"/>
        <end position="347"/>
    </location>
</feature>
<dbReference type="SUPFAM" id="SSF53187">
    <property type="entry name" value="Zn-dependent exopeptidases"/>
    <property type="match status" value="1"/>
</dbReference>
<dbReference type="Gene3D" id="2.60.40.1120">
    <property type="entry name" value="Carboxypeptidase-like, regulatory domain"/>
    <property type="match status" value="1"/>
</dbReference>
<organism evidence="6 7">
    <name type="scientific">Adineta ricciae</name>
    <name type="common">Rotifer</name>
    <dbReference type="NCBI Taxonomy" id="249248"/>
    <lineage>
        <taxon>Eukaryota</taxon>
        <taxon>Metazoa</taxon>
        <taxon>Spiralia</taxon>
        <taxon>Gnathifera</taxon>
        <taxon>Rotifera</taxon>
        <taxon>Eurotatoria</taxon>
        <taxon>Bdelloidea</taxon>
        <taxon>Adinetida</taxon>
        <taxon>Adinetidae</taxon>
        <taxon>Adineta</taxon>
    </lineage>
</organism>
<dbReference type="Pfam" id="PF00246">
    <property type="entry name" value="Peptidase_M14"/>
    <property type="match status" value="1"/>
</dbReference>
<comment type="similarity">
    <text evidence="1 3">Belongs to the peptidase M14 family.</text>
</comment>
<feature type="chain" id="PRO_5032883466" description="Peptidase M14 domain-containing protein" evidence="4">
    <location>
        <begin position="21"/>
        <end position="457"/>
    </location>
</feature>
<dbReference type="EMBL" id="CAJNOJ010000045">
    <property type="protein sequence ID" value="CAF0945285.1"/>
    <property type="molecule type" value="Genomic_DNA"/>
</dbReference>
<evidence type="ECO:0000313" key="6">
    <source>
        <dbReference type="EMBL" id="CAF0945285.1"/>
    </source>
</evidence>
<dbReference type="SMART" id="SM00631">
    <property type="entry name" value="Zn_pept"/>
    <property type="match status" value="1"/>
</dbReference>
<evidence type="ECO:0000313" key="7">
    <source>
        <dbReference type="Proteomes" id="UP000663852"/>
    </source>
</evidence>
<feature type="active site" description="Proton donor/acceptor" evidence="3">
    <location>
        <position position="317"/>
    </location>
</feature>
<comment type="caution">
    <text evidence="6">The sequence shown here is derived from an EMBL/GenBank/DDBJ whole genome shotgun (WGS) entry which is preliminary data.</text>
</comment>
<evidence type="ECO:0000259" key="5">
    <source>
        <dbReference type="PROSITE" id="PS52035"/>
    </source>
</evidence>
<dbReference type="Proteomes" id="UP000663852">
    <property type="component" value="Unassembled WGS sequence"/>
</dbReference>
<dbReference type="InterPro" id="IPR050753">
    <property type="entry name" value="Peptidase_M14_domain"/>
</dbReference>
<protein>
    <recommendedName>
        <fullName evidence="5">Peptidase M14 domain-containing protein</fullName>
    </recommendedName>
</protein>
<dbReference type="CDD" id="cd11308">
    <property type="entry name" value="Peptidase_M14NE-CP-C_like"/>
    <property type="match status" value="1"/>
</dbReference>
<dbReference type="InterPro" id="IPR008969">
    <property type="entry name" value="CarboxyPept-like_regulatory"/>
</dbReference>
<sequence>MVSVSLYVVLLSSLIVLSTGQEKHVKHHNTQEVFDILDRIHDKCPDITYIYDLPLKSVQKRPLRVIVFSDNPKHHEVLEPEFKYVEYLCDEYQKGNEQIKNLVDNTRIHLMPIMNPDGWEIAAQNAWNSTKSGEFKDIETMLQEQGALDWQVGRTNANGVDLNRNFPNLDKFIYEYNRHASHRNNHLDLETFLSLTSGNDCHDQPYQPETVTVTFWIMQNPFVLSANLHNGDLVANYPYDDSANHLQMYSPSPDDSLFQQLAESYSHTHSKMQSPKKPCSSDVFPEGITNGAAWYPVCGGMQDFNYLASNCFELTLELGCQKFPPGKDLAGLWEDNKNALLNFMWQTHVGIKGIIEDEDGEPIYNASIKVYQQINDNWKYIDHDITSNPHGDYYRLLTDGSYAIQVKKPGYESQTQYINIHNKEHQVDAHRLDFTLQTTSAERLDLQRMLKQYMNKY</sequence>
<dbReference type="PANTHER" id="PTHR11532:SF93">
    <property type="entry name" value="CARBOXYPEPTIDASE E"/>
    <property type="match status" value="1"/>
</dbReference>
<feature type="signal peptide" evidence="4">
    <location>
        <begin position="1"/>
        <end position="20"/>
    </location>
</feature>
<dbReference type="InterPro" id="IPR000834">
    <property type="entry name" value="Peptidase_M14"/>
</dbReference>
<dbReference type="Pfam" id="PF13620">
    <property type="entry name" value="CarboxypepD_reg"/>
    <property type="match status" value="1"/>
</dbReference>
<dbReference type="PANTHER" id="PTHR11532">
    <property type="entry name" value="PROTEASE M14 CARBOXYPEPTIDASE"/>
    <property type="match status" value="1"/>
</dbReference>
<proteinExistence type="inferred from homology"/>
<gene>
    <name evidence="6" type="ORF">EDS130_LOCUS12039</name>
</gene>
<dbReference type="GO" id="GO:0004181">
    <property type="term" value="F:metallocarboxypeptidase activity"/>
    <property type="evidence" value="ECO:0007669"/>
    <property type="project" value="InterPro"/>
</dbReference>
<dbReference type="PRINTS" id="PR00765">
    <property type="entry name" value="CRBOXYPTASEA"/>
</dbReference>
<evidence type="ECO:0000256" key="4">
    <source>
        <dbReference type="SAM" id="SignalP"/>
    </source>
</evidence>
<reference evidence="6" key="1">
    <citation type="submission" date="2021-02" db="EMBL/GenBank/DDBJ databases">
        <authorList>
            <person name="Nowell W R."/>
        </authorList>
    </citation>
    <scope>NUCLEOTIDE SEQUENCE</scope>
</reference>
<dbReference type="GO" id="GO:0006518">
    <property type="term" value="P:peptide metabolic process"/>
    <property type="evidence" value="ECO:0007669"/>
    <property type="project" value="TreeGrafter"/>
</dbReference>
<evidence type="ECO:0000256" key="3">
    <source>
        <dbReference type="PROSITE-ProRule" id="PRU01379"/>
    </source>
</evidence>
<keyword evidence="2" id="KW-0325">Glycoprotein</keyword>
<keyword evidence="4" id="KW-0732">Signal</keyword>
<dbReference type="GO" id="GO:0008270">
    <property type="term" value="F:zinc ion binding"/>
    <property type="evidence" value="ECO:0007669"/>
    <property type="project" value="InterPro"/>
</dbReference>
<dbReference type="OrthoDB" id="10249045at2759"/>
<dbReference type="Gene3D" id="3.40.630.10">
    <property type="entry name" value="Zn peptidases"/>
    <property type="match status" value="1"/>
</dbReference>
<evidence type="ECO:0000256" key="1">
    <source>
        <dbReference type="ARBA" id="ARBA00005988"/>
    </source>
</evidence>
<accession>A0A814CJ93</accession>
<dbReference type="PROSITE" id="PS52035">
    <property type="entry name" value="PEPTIDASE_M14"/>
    <property type="match status" value="1"/>
</dbReference>
<dbReference type="GO" id="GO:0005615">
    <property type="term" value="C:extracellular space"/>
    <property type="evidence" value="ECO:0007669"/>
    <property type="project" value="TreeGrafter"/>
</dbReference>
<dbReference type="AlphaFoldDB" id="A0A814CJ93"/>
<name>A0A814CJ93_ADIRI</name>
<dbReference type="SUPFAM" id="SSF49464">
    <property type="entry name" value="Carboxypeptidase regulatory domain-like"/>
    <property type="match status" value="1"/>
</dbReference>
<dbReference type="GO" id="GO:0016485">
    <property type="term" value="P:protein processing"/>
    <property type="evidence" value="ECO:0007669"/>
    <property type="project" value="TreeGrafter"/>
</dbReference>
<evidence type="ECO:0000256" key="2">
    <source>
        <dbReference type="ARBA" id="ARBA00023180"/>
    </source>
</evidence>